<dbReference type="EMBL" id="QGKL01000029">
    <property type="protein sequence ID" value="PWQ96358.1"/>
    <property type="molecule type" value="Genomic_DNA"/>
</dbReference>
<organism evidence="2 3">
    <name type="scientific">Leucothrix arctica</name>
    <dbReference type="NCBI Taxonomy" id="1481894"/>
    <lineage>
        <taxon>Bacteria</taxon>
        <taxon>Pseudomonadati</taxon>
        <taxon>Pseudomonadota</taxon>
        <taxon>Gammaproteobacteria</taxon>
        <taxon>Thiotrichales</taxon>
        <taxon>Thiotrichaceae</taxon>
        <taxon>Leucothrix</taxon>
    </lineage>
</organism>
<dbReference type="AlphaFoldDB" id="A0A317CCT3"/>
<protein>
    <submittedName>
        <fullName evidence="2">Uncharacterized protein</fullName>
    </submittedName>
</protein>
<evidence type="ECO:0000256" key="1">
    <source>
        <dbReference type="SAM" id="Phobius"/>
    </source>
</evidence>
<keyword evidence="1" id="KW-0812">Transmembrane</keyword>
<dbReference type="OrthoDB" id="5623892at2"/>
<dbReference type="Gene3D" id="1.25.40.10">
    <property type="entry name" value="Tetratricopeptide repeat domain"/>
    <property type="match status" value="1"/>
</dbReference>
<gene>
    <name evidence="2" type="ORF">DKT75_10260</name>
</gene>
<comment type="caution">
    <text evidence="2">The sequence shown here is derived from an EMBL/GenBank/DDBJ whole genome shotgun (WGS) entry which is preliminary data.</text>
</comment>
<name>A0A317CCT3_9GAMM</name>
<feature type="transmembrane region" description="Helical" evidence="1">
    <location>
        <begin position="29"/>
        <end position="50"/>
    </location>
</feature>
<sequence>MMRALSVSALLFLLVELVAFALLWPQANSLSIVALIVHLTVSMLSAMWFAEKWHSGDDKLTLVGFMAISIFLLPIIGSMILLIIDSRHALREYGIQAGVGTDNIKTDSPKDLLNYFSAPDQFDKVSRRKTRDLLSSLDDEAYLGLLIASRHLPDKEAYALLSEALLSPFESARLMSYSLKGKLEEKMQENLQDKLNAIPTASNSQQSELNLAVTHDYLHLLEVGVESSSKEVLLKKASEHCIKAIKLNKTNASAYKVLSDILLLQGRSQQAKAALQRALKLSEPSINNLAAM</sequence>
<dbReference type="RefSeq" id="WP_109823329.1">
    <property type="nucleotide sequence ID" value="NZ_QGKL01000029.1"/>
</dbReference>
<keyword evidence="3" id="KW-1185">Reference proteome</keyword>
<accession>A0A317CCT3</accession>
<keyword evidence="1" id="KW-1133">Transmembrane helix</keyword>
<dbReference type="InterPro" id="IPR011990">
    <property type="entry name" value="TPR-like_helical_dom_sf"/>
</dbReference>
<feature type="transmembrane region" description="Helical" evidence="1">
    <location>
        <begin position="62"/>
        <end position="84"/>
    </location>
</feature>
<keyword evidence="1" id="KW-0472">Membrane</keyword>
<proteinExistence type="predicted"/>
<dbReference type="Proteomes" id="UP000245506">
    <property type="component" value="Unassembled WGS sequence"/>
</dbReference>
<evidence type="ECO:0000313" key="3">
    <source>
        <dbReference type="Proteomes" id="UP000245506"/>
    </source>
</evidence>
<evidence type="ECO:0000313" key="2">
    <source>
        <dbReference type="EMBL" id="PWQ96358.1"/>
    </source>
</evidence>
<dbReference type="SUPFAM" id="SSF48452">
    <property type="entry name" value="TPR-like"/>
    <property type="match status" value="1"/>
</dbReference>
<reference evidence="2 3" key="1">
    <citation type="submission" date="2018-05" db="EMBL/GenBank/DDBJ databases">
        <title>Leucothrix arctica sp. nov., isolated from Arctic seawater.</title>
        <authorList>
            <person name="Choi A."/>
            <person name="Baek K."/>
        </authorList>
    </citation>
    <scope>NUCLEOTIDE SEQUENCE [LARGE SCALE GENOMIC DNA]</scope>
    <source>
        <strain evidence="2 3">IMCC9719</strain>
    </source>
</reference>